<dbReference type="InterPro" id="IPR032608">
    <property type="entry name" value="DUF4892"/>
</dbReference>
<organism evidence="1 2">
    <name type="scientific">Haliea salexigens</name>
    <dbReference type="NCBI Taxonomy" id="287487"/>
    <lineage>
        <taxon>Bacteria</taxon>
        <taxon>Pseudomonadati</taxon>
        <taxon>Pseudomonadota</taxon>
        <taxon>Gammaproteobacteria</taxon>
        <taxon>Cellvibrionales</taxon>
        <taxon>Halieaceae</taxon>
        <taxon>Haliea</taxon>
    </lineage>
</organism>
<reference evidence="1 2" key="1">
    <citation type="journal article" date="2018" name="Nat. Biotechnol.">
        <title>A standardized bacterial taxonomy based on genome phylogeny substantially revises the tree of life.</title>
        <authorList>
            <person name="Parks D.H."/>
            <person name="Chuvochina M."/>
            <person name="Waite D.W."/>
            <person name="Rinke C."/>
            <person name="Skarshewski A."/>
            <person name="Chaumeil P.A."/>
            <person name="Hugenholtz P."/>
        </authorList>
    </citation>
    <scope>NUCLEOTIDE SEQUENCE [LARGE SCALE GENOMIC DNA]</scope>
    <source>
        <strain evidence="1">UBA9158</strain>
    </source>
</reference>
<accession>A0A3C1KKJ0</accession>
<name>A0A3C1KKJ0_9GAMM</name>
<comment type="caution">
    <text evidence="1">The sequence shown here is derived from an EMBL/GenBank/DDBJ whole genome shotgun (WGS) entry which is preliminary data.</text>
</comment>
<dbReference type="Pfam" id="PF16234">
    <property type="entry name" value="DUF4892"/>
    <property type="match status" value="1"/>
</dbReference>
<dbReference type="EMBL" id="DMND01000067">
    <property type="protein sequence ID" value="HAN26968.1"/>
    <property type="molecule type" value="Genomic_DNA"/>
</dbReference>
<sequence length="182" mass="19882">MACVVAVGASATRAADYSPQALLDELESFPHALSIARSTEVVRDHEIGLGPIQKSMGAWVFRDSVRMNGELQRATWQIVDGFTSREVLKRLERNLAGQQGTATRLFACDGRACGSGSQWANRVFGQRLLYGRADDQSYRVYAVEGGEGAYRVLLYSGARTADRQYLHVDVLTLAPEAGEGLL</sequence>
<evidence type="ECO:0000313" key="1">
    <source>
        <dbReference type="EMBL" id="HAN26968.1"/>
    </source>
</evidence>
<dbReference type="STRING" id="1121937.GCA_000423125_00165"/>
<protein>
    <submittedName>
        <fullName evidence="1">DUF4892 domain-containing protein</fullName>
    </submittedName>
</protein>
<proteinExistence type="predicted"/>
<gene>
    <name evidence="1" type="ORF">DCP75_04470</name>
</gene>
<dbReference type="Proteomes" id="UP000259273">
    <property type="component" value="Unassembled WGS sequence"/>
</dbReference>
<evidence type="ECO:0000313" key="2">
    <source>
        <dbReference type="Proteomes" id="UP000259273"/>
    </source>
</evidence>
<dbReference type="AlphaFoldDB" id="A0A3C1KKJ0"/>